<reference evidence="2" key="1">
    <citation type="submission" date="2009-05" db="EMBL/GenBank/DDBJ databases">
        <authorList>
            <person name="Harkins D.M."/>
            <person name="DeShazer D."/>
            <person name="Woods D.E."/>
            <person name="Brinkac L.M."/>
            <person name="Brown K.A."/>
            <person name="Hung G.C."/>
            <person name="Tuanyok A."/>
            <person name="Zhang B."/>
            <person name="Nierman W.C."/>
        </authorList>
    </citation>
    <scope>NUCLEOTIDE SEQUENCE [LARGE SCALE GENOMIC DNA]</scope>
    <source>
        <strain evidence="2">1710a</strain>
    </source>
</reference>
<dbReference type="EMBL" id="CM000832">
    <property type="protein sequence ID" value="EET06274.1"/>
    <property type="molecule type" value="Genomic_DNA"/>
</dbReference>
<evidence type="ECO:0000313" key="2">
    <source>
        <dbReference type="EMBL" id="EET06274.1"/>
    </source>
</evidence>
<dbReference type="GeneID" id="93064644"/>
<feature type="region of interest" description="Disordered" evidence="1">
    <location>
        <begin position="1"/>
        <end position="60"/>
    </location>
</feature>
<dbReference type="RefSeq" id="WP_004526494.1">
    <property type="nucleotide sequence ID" value="NZ_CM000832.1"/>
</dbReference>
<accession>A0A0E1W1G3</accession>
<sequence>MPKRDSDQVPARDGGLAHMTGARAPDFAARGDPRAAAKAPARCGVRRTRARNARPPWMNR</sequence>
<proteinExistence type="predicted"/>
<gene>
    <name evidence="2" type="ORF">BURPS1710A_1685</name>
</gene>
<evidence type="ECO:0000256" key="1">
    <source>
        <dbReference type="SAM" id="MobiDB-lite"/>
    </source>
</evidence>
<organism evidence="2">
    <name type="scientific">Burkholderia pseudomallei 1710a</name>
    <dbReference type="NCBI Taxonomy" id="320371"/>
    <lineage>
        <taxon>Bacteria</taxon>
        <taxon>Pseudomonadati</taxon>
        <taxon>Pseudomonadota</taxon>
        <taxon>Betaproteobacteria</taxon>
        <taxon>Burkholderiales</taxon>
        <taxon>Burkholderiaceae</taxon>
        <taxon>Burkholderia</taxon>
        <taxon>pseudomallei group</taxon>
    </lineage>
</organism>
<dbReference type="Proteomes" id="UP000001812">
    <property type="component" value="Chromosome I"/>
</dbReference>
<dbReference type="AlphaFoldDB" id="A0A0E1W1G3"/>
<name>A0A0E1W1G3_BURPE</name>
<protein>
    <submittedName>
        <fullName evidence="2">Uncharacterized protein</fullName>
    </submittedName>
</protein>
<dbReference type="HOGENOM" id="CLU_2932430_0_0_4"/>